<name>A0A1E5NI80_9SPIR</name>
<organism evidence="2 3">
    <name type="scientific">Brachyspira hampsonii</name>
    <dbReference type="NCBI Taxonomy" id="1287055"/>
    <lineage>
        <taxon>Bacteria</taxon>
        <taxon>Pseudomonadati</taxon>
        <taxon>Spirochaetota</taxon>
        <taxon>Spirochaetia</taxon>
        <taxon>Brachyspirales</taxon>
        <taxon>Brachyspiraceae</taxon>
        <taxon>Brachyspira</taxon>
    </lineage>
</organism>
<comment type="caution">
    <text evidence="2">The sequence shown here is derived from an EMBL/GenBank/DDBJ whole genome shotgun (WGS) entry which is preliminary data.</text>
</comment>
<feature type="signal peptide" evidence="1">
    <location>
        <begin position="1"/>
        <end position="21"/>
    </location>
</feature>
<protein>
    <recommendedName>
        <fullName evidence="4">Lipocalin-like domain-containing protein</fullName>
    </recommendedName>
</protein>
<dbReference type="RefSeq" id="WP_069725346.1">
    <property type="nucleotide sequence ID" value="NZ_MDCO01000001.1"/>
</dbReference>
<dbReference type="AlphaFoldDB" id="A0A1E5NI80"/>
<sequence length="155" mass="16541">MKKTAIILSFVLSSFIILSCAKDNPNNPSNNNNNNISLSERAGTYNGTISSMGMNLVMTLDNTGTITSLMVNGNDSLDPANPIKFDPNSKETVFGPFTATVKMNVNSQVISQSAKIKVTFKSGTDKTQGATVDIDMSTGNAFNPTMNADLQYQAS</sequence>
<evidence type="ECO:0000313" key="3">
    <source>
        <dbReference type="Proteomes" id="UP000095247"/>
    </source>
</evidence>
<dbReference type="PROSITE" id="PS51257">
    <property type="entry name" value="PROKAR_LIPOPROTEIN"/>
    <property type="match status" value="1"/>
</dbReference>
<evidence type="ECO:0000313" key="2">
    <source>
        <dbReference type="EMBL" id="OEJ15871.1"/>
    </source>
</evidence>
<accession>A0A1E5NI80</accession>
<feature type="chain" id="PRO_5009182409" description="Lipocalin-like domain-containing protein" evidence="1">
    <location>
        <begin position="22"/>
        <end position="155"/>
    </location>
</feature>
<keyword evidence="1" id="KW-0732">Signal</keyword>
<proteinExistence type="predicted"/>
<dbReference type="EMBL" id="MDCO01000001">
    <property type="protein sequence ID" value="OEJ15871.1"/>
    <property type="molecule type" value="Genomic_DNA"/>
</dbReference>
<evidence type="ECO:0000256" key="1">
    <source>
        <dbReference type="SAM" id="SignalP"/>
    </source>
</evidence>
<reference evidence="2 3" key="1">
    <citation type="submission" date="2016-08" db="EMBL/GenBank/DDBJ databases">
        <title>Characterization and recognition of Brachyspira hampsonii sp. nov., a novel intestinal spirochete that is pathogenic to pigs.</title>
        <authorList>
            <person name="Mirajkar N."/>
            <person name="La T."/>
            <person name="Phillips N."/>
            <person name="Hampson D."/>
            <person name="Gebhart C."/>
        </authorList>
    </citation>
    <scope>NUCLEOTIDE SEQUENCE [LARGE SCALE GENOMIC DNA]</scope>
    <source>
        <strain evidence="2 3">P280/1</strain>
    </source>
</reference>
<evidence type="ECO:0008006" key="4">
    <source>
        <dbReference type="Google" id="ProtNLM"/>
    </source>
</evidence>
<dbReference type="Proteomes" id="UP000095247">
    <property type="component" value="Unassembled WGS sequence"/>
</dbReference>
<gene>
    <name evidence="2" type="ORF">BFL38_10450</name>
</gene>